<keyword evidence="2" id="KW-1185">Reference proteome</keyword>
<reference evidence="1 2" key="1">
    <citation type="submission" date="2020-07" db="EMBL/GenBank/DDBJ databases">
        <title>Sequencing the genomes of 1000 actinobacteria strains.</title>
        <authorList>
            <person name="Klenk H.-P."/>
        </authorList>
    </citation>
    <scope>NUCLEOTIDE SEQUENCE [LARGE SCALE GENOMIC DNA]</scope>
    <source>
        <strain evidence="1 2">DSM 45117</strain>
    </source>
</reference>
<proteinExistence type="predicted"/>
<comment type="caution">
    <text evidence="1">The sequence shown here is derived from an EMBL/GenBank/DDBJ whole genome shotgun (WGS) entry which is preliminary data.</text>
</comment>
<accession>A0ABX2S3X7</accession>
<gene>
    <name evidence="1" type="ORF">FHR37_003189</name>
</gene>
<dbReference type="Proteomes" id="UP000533017">
    <property type="component" value="Unassembled WGS sequence"/>
</dbReference>
<sequence>MLAKIRSSEAPSIRAASVISTGIRRKNCRSMKM</sequence>
<evidence type="ECO:0000313" key="2">
    <source>
        <dbReference type="Proteomes" id="UP000533017"/>
    </source>
</evidence>
<organism evidence="1 2">
    <name type="scientific">Actinopolymorpha cephalotaxi</name>
    <dbReference type="NCBI Taxonomy" id="504797"/>
    <lineage>
        <taxon>Bacteria</taxon>
        <taxon>Bacillati</taxon>
        <taxon>Actinomycetota</taxon>
        <taxon>Actinomycetes</taxon>
        <taxon>Propionibacteriales</taxon>
        <taxon>Actinopolymorphaceae</taxon>
        <taxon>Actinopolymorpha</taxon>
    </lineage>
</organism>
<evidence type="ECO:0000313" key="1">
    <source>
        <dbReference type="EMBL" id="NYH84338.1"/>
    </source>
</evidence>
<protein>
    <submittedName>
        <fullName evidence="1">Uncharacterized protein</fullName>
    </submittedName>
</protein>
<dbReference type="EMBL" id="JACBZA010000001">
    <property type="protein sequence ID" value="NYH84338.1"/>
    <property type="molecule type" value="Genomic_DNA"/>
</dbReference>
<name>A0ABX2S3X7_9ACTN</name>